<reference evidence="3" key="1">
    <citation type="submission" date="2018-12" db="EMBL/GenBank/DDBJ databases">
        <authorList>
            <person name="Will S."/>
            <person name="Neumann-Schaal M."/>
            <person name="Henke P."/>
        </authorList>
    </citation>
    <scope>NUCLEOTIDE SEQUENCE</scope>
    <source>
        <strain evidence="3">PCC 7102</strain>
    </source>
</reference>
<feature type="signal peptide" evidence="2">
    <location>
        <begin position="1"/>
        <end position="32"/>
    </location>
</feature>
<name>A0A433VGU0_9CYAN</name>
<evidence type="ECO:0000313" key="4">
    <source>
        <dbReference type="Proteomes" id="UP000271624"/>
    </source>
</evidence>
<dbReference type="RefSeq" id="WP_127082516.1">
    <property type="nucleotide sequence ID" value="NZ_RSCL01000009.1"/>
</dbReference>
<feature type="chain" id="PRO_5030092547" evidence="2">
    <location>
        <begin position="33"/>
        <end position="210"/>
    </location>
</feature>
<proteinExistence type="predicted"/>
<comment type="caution">
    <text evidence="3">The sequence shown here is derived from an EMBL/GenBank/DDBJ whole genome shotgun (WGS) entry which is preliminary data.</text>
</comment>
<protein>
    <submittedName>
        <fullName evidence="3">Uncharacterized protein</fullName>
    </submittedName>
</protein>
<gene>
    <name evidence="3" type="ORF">DSM106972_041060</name>
</gene>
<dbReference type="Proteomes" id="UP000271624">
    <property type="component" value="Unassembled WGS sequence"/>
</dbReference>
<feature type="compositionally biased region" description="Polar residues" evidence="1">
    <location>
        <begin position="57"/>
        <end position="73"/>
    </location>
</feature>
<accession>A0A433VGU0</accession>
<evidence type="ECO:0000256" key="2">
    <source>
        <dbReference type="SAM" id="SignalP"/>
    </source>
</evidence>
<organism evidence="3 4">
    <name type="scientific">Dulcicalothrix desertica PCC 7102</name>
    <dbReference type="NCBI Taxonomy" id="232991"/>
    <lineage>
        <taxon>Bacteria</taxon>
        <taxon>Bacillati</taxon>
        <taxon>Cyanobacteriota</taxon>
        <taxon>Cyanophyceae</taxon>
        <taxon>Nostocales</taxon>
        <taxon>Calotrichaceae</taxon>
        <taxon>Dulcicalothrix</taxon>
    </lineage>
</organism>
<keyword evidence="4" id="KW-1185">Reference proteome</keyword>
<sequence>MNILRRALTLLIAAFAFITIQFGNTNIQPAFADNTVVSPEGVYYKGTPDDSIHKNLKQNSYDSDTNRNKQNNGIKGENYKNNADETEFYRTKVDDGTVGQQARNKSQSSDGTVVSPEGVYYKGVPDDDVHKSIRENSYESATKNYNTSSGNIIEEIKEKIEETAETVTEKLNLNEETPRATKEFLRTTEKQVEKAVEPVTGTRSGYYQIP</sequence>
<dbReference type="AlphaFoldDB" id="A0A433VGU0"/>
<reference evidence="3" key="2">
    <citation type="journal article" date="2019" name="Genome Biol. Evol.">
        <title>Day and night: Metabolic profiles and evolutionary relationships of six axenic non-marine cyanobacteria.</title>
        <authorList>
            <person name="Will S.E."/>
            <person name="Henke P."/>
            <person name="Boedeker C."/>
            <person name="Huang S."/>
            <person name="Brinkmann H."/>
            <person name="Rohde M."/>
            <person name="Jarek M."/>
            <person name="Friedl T."/>
            <person name="Seufert S."/>
            <person name="Schumacher M."/>
            <person name="Overmann J."/>
            <person name="Neumann-Schaal M."/>
            <person name="Petersen J."/>
        </authorList>
    </citation>
    <scope>NUCLEOTIDE SEQUENCE [LARGE SCALE GENOMIC DNA]</scope>
    <source>
        <strain evidence="3">PCC 7102</strain>
    </source>
</reference>
<feature type="region of interest" description="Disordered" evidence="1">
    <location>
        <begin position="47"/>
        <end position="118"/>
    </location>
</feature>
<dbReference type="OrthoDB" id="513318at2"/>
<dbReference type="EMBL" id="RSCL01000009">
    <property type="protein sequence ID" value="RUT05285.1"/>
    <property type="molecule type" value="Genomic_DNA"/>
</dbReference>
<evidence type="ECO:0000313" key="3">
    <source>
        <dbReference type="EMBL" id="RUT05285.1"/>
    </source>
</evidence>
<feature type="compositionally biased region" description="Polar residues" evidence="1">
    <location>
        <begin position="98"/>
        <end position="112"/>
    </location>
</feature>
<keyword evidence="2" id="KW-0732">Signal</keyword>
<evidence type="ECO:0000256" key="1">
    <source>
        <dbReference type="SAM" id="MobiDB-lite"/>
    </source>
</evidence>